<gene>
    <name evidence="2" type="ORF">A2127_01395</name>
</gene>
<accession>A0A1F6BR81</accession>
<evidence type="ECO:0000259" key="1">
    <source>
        <dbReference type="Pfam" id="PF01978"/>
    </source>
</evidence>
<evidence type="ECO:0000313" key="3">
    <source>
        <dbReference type="Proteomes" id="UP000179324"/>
    </source>
</evidence>
<reference evidence="2 3" key="1">
    <citation type="journal article" date="2016" name="Nat. Commun.">
        <title>Thousands of microbial genomes shed light on interconnected biogeochemical processes in an aquifer system.</title>
        <authorList>
            <person name="Anantharaman K."/>
            <person name="Brown C.T."/>
            <person name="Hug L.A."/>
            <person name="Sharon I."/>
            <person name="Castelle C.J."/>
            <person name="Probst A.J."/>
            <person name="Thomas B.C."/>
            <person name="Singh A."/>
            <person name="Wilkins M.J."/>
            <person name="Karaoz U."/>
            <person name="Brodie E.L."/>
            <person name="Williams K.H."/>
            <person name="Hubbard S.S."/>
            <person name="Banfield J.F."/>
        </authorList>
    </citation>
    <scope>NUCLEOTIDE SEQUENCE [LARGE SCALE GENOMIC DNA]</scope>
</reference>
<dbReference type="EMBL" id="MFKI01000014">
    <property type="protein sequence ID" value="OGG39358.1"/>
    <property type="molecule type" value="Genomic_DNA"/>
</dbReference>
<protein>
    <recommendedName>
        <fullName evidence="1">Transcription regulator TrmB N-terminal domain-containing protein</fullName>
    </recommendedName>
</protein>
<proteinExistence type="predicted"/>
<dbReference type="InterPro" id="IPR051797">
    <property type="entry name" value="TrmB-like"/>
</dbReference>
<sequence length="252" mass="28510">MKNPTVLAQNSGLDNKQAAVYMTSLELGEALISDISRKALVKRSTTYLAVDVLVTLGLLSVKTVGKRKLYSAVHPRRLLGLARFREKEIESAMPELVALYNTPKEKPKIQVFEGMEGVRSLYRELYASLSSKEEALWIARIGALREFAPEGLAEYKKVLRSLVNPKIRELNYGDEEGIKWSKEIKRLQGKNHHIRLLPTDFEFGFSDNLIFGNKLAIFSLKKSVFVMVIESADVVKTYKALFEWAWKSAATL</sequence>
<dbReference type="Pfam" id="PF01978">
    <property type="entry name" value="TrmB"/>
    <property type="match status" value="1"/>
</dbReference>
<dbReference type="InterPro" id="IPR036388">
    <property type="entry name" value="WH-like_DNA-bd_sf"/>
</dbReference>
<dbReference type="Gene3D" id="1.10.10.10">
    <property type="entry name" value="Winged helix-like DNA-binding domain superfamily/Winged helix DNA-binding domain"/>
    <property type="match status" value="1"/>
</dbReference>
<dbReference type="SUPFAM" id="SSF46785">
    <property type="entry name" value="Winged helix' DNA-binding domain"/>
    <property type="match status" value="1"/>
</dbReference>
<evidence type="ECO:0000313" key="2">
    <source>
        <dbReference type="EMBL" id="OGG39358.1"/>
    </source>
</evidence>
<dbReference type="Proteomes" id="UP000179324">
    <property type="component" value="Unassembled WGS sequence"/>
</dbReference>
<dbReference type="InterPro" id="IPR036390">
    <property type="entry name" value="WH_DNA-bd_sf"/>
</dbReference>
<feature type="domain" description="Transcription regulator TrmB N-terminal" evidence="1">
    <location>
        <begin position="10"/>
        <end position="75"/>
    </location>
</feature>
<dbReference type="InterPro" id="IPR002831">
    <property type="entry name" value="Tscrpt_reg_TrmB_N"/>
</dbReference>
<organism evidence="2 3">
    <name type="scientific">Candidatus Jorgensenbacteria bacterium GWC1_48_12</name>
    <dbReference type="NCBI Taxonomy" id="1798469"/>
    <lineage>
        <taxon>Bacteria</taxon>
        <taxon>Candidatus Joergenseniibacteriota</taxon>
    </lineage>
</organism>
<comment type="caution">
    <text evidence="2">The sequence shown here is derived from an EMBL/GenBank/DDBJ whole genome shotgun (WGS) entry which is preliminary data.</text>
</comment>
<dbReference type="PANTHER" id="PTHR34293:SF1">
    <property type="entry name" value="HTH-TYPE TRANSCRIPTIONAL REGULATOR TRMBL2"/>
    <property type="match status" value="1"/>
</dbReference>
<name>A0A1F6BR81_9BACT</name>
<dbReference type="AlphaFoldDB" id="A0A1F6BR81"/>
<dbReference type="PANTHER" id="PTHR34293">
    <property type="entry name" value="HTH-TYPE TRANSCRIPTIONAL REGULATOR TRMBL2"/>
    <property type="match status" value="1"/>
</dbReference>